<dbReference type="PANTHER" id="PTHR30032:SF4">
    <property type="entry name" value="AMIDASE ENHANCER"/>
    <property type="match status" value="1"/>
</dbReference>
<dbReference type="EMBL" id="FOTS01000019">
    <property type="protein sequence ID" value="SFL82076.1"/>
    <property type="molecule type" value="Genomic_DNA"/>
</dbReference>
<dbReference type="NCBIfam" id="TIGR02669">
    <property type="entry name" value="SpoIID_LytB"/>
    <property type="match status" value="1"/>
</dbReference>
<reference evidence="4" key="1">
    <citation type="submission" date="2016-10" db="EMBL/GenBank/DDBJ databases">
        <authorList>
            <person name="Varghese N."/>
            <person name="Submissions S."/>
        </authorList>
    </citation>
    <scope>NUCLEOTIDE SEQUENCE [LARGE SCALE GENOMIC DNA]</scope>
    <source>
        <strain evidence="4">DSM 13327</strain>
    </source>
</reference>
<keyword evidence="1" id="KW-0732">Signal</keyword>
<dbReference type="STRING" id="1123291.SAMN04490355_101997"/>
<feature type="domain" description="Sporulation stage II protein D amidase enhancer LytB N-terminal" evidence="2">
    <location>
        <begin position="127"/>
        <end position="216"/>
    </location>
</feature>
<evidence type="ECO:0000256" key="1">
    <source>
        <dbReference type="SAM" id="SignalP"/>
    </source>
</evidence>
<accession>A0A1I4KTW6</accession>
<dbReference type="InterPro" id="IPR013693">
    <property type="entry name" value="SpoIID/LytB_N"/>
</dbReference>
<dbReference type="RefSeq" id="WP_090937306.1">
    <property type="nucleotide sequence ID" value="NZ_FOTS01000019.1"/>
</dbReference>
<sequence length="450" mass="49841">MNCKFVAILSGILYCMLFFLGTVHASQEVTESNIRVGIWSNQRNILVSADTDYEIINVDKNQTLARFAANEKATIVYNGKEFILNGKKIDAVRLSILKLKNSDVSSIEVNNKKYRGNISIHITNGKSGMTVVNTLSVEEYLYGVIAKEISPNWSLEAVKAQAVAARTYALYNRNKHQNDGYDVCATTDCQVYGGREGEVLRGIKAVDATAGHVILYQGKLIPAYFHSSSGGYTENSENVWGTYLPYLRGVVDYDQASPHYNWEKQLRPNELEELLSKAGYNIGIIKAIGISPLGTQPINSPDRGISGRVKLIRFIGTNGSIQLTGEKLRTILSLKSSLFDIHVIIPVQKTIEFEISDGIGNVGNKKVEINLPPTNEKGYFTDKEDIHRISGRINEVISISGFGWGHGLGLSQWGAKAMAEKGPQNDPTYFKEILKHYYQGVEVKKLPKGV</sequence>
<dbReference type="GO" id="GO:0030288">
    <property type="term" value="C:outer membrane-bounded periplasmic space"/>
    <property type="evidence" value="ECO:0007669"/>
    <property type="project" value="TreeGrafter"/>
</dbReference>
<feature type="chain" id="PRO_5011647502" evidence="1">
    <location>
        <begin position="26"/>
        <end position="450"/>
    </location>
</feature>
<dbReference type="AlphaFoldDB" id="A0A1I4KTW6"/>
<proteinExistence type="predicted"/>
<evidence type="ECO:0000313" key="3">
    <source>
        <dbReference type="EMBL" id="SFL82076.1"/>
    </source>
</evidence>
<dbReference type="Pfam" id="PF08486">
    <property type="entry name" value="SpoIID"/>
    <property type="match status" value="1"/>
</dbReference>
<gene>
    <name evidence="3" type="ORF">SAMN04490355_101997</name>
</gene>
<dbReference type="OrthoDB" id="9794671at2"/>
<dbReference type="GO" id="GO:0030435">
    <property type="term" value="P:sporulation resulting in formation of a cellular spore"/>
    <property type="evidence" value="ECO:0007669"/>
    <property type="project" value="InterPro"/>
</dbReference>
<evidence type="ECO:0000313" key="4">
    <source>
        <dbReference type="Proteomes" id="UP000199520"/>
    </source>
</evidence>
<dbReference type="PANTHER" id="PTHR30032">
    <property type="entry name" value="N-ACETYLMURAMOYL-L-ALANINE AMIDASE-RELATED"/>
    <property type="match status" value="1"/>
</dbReference>
<keyword evidence="4" id="KW-1185">Reference proteome</keyword>
<organism evidence="3 4">
    <name type="scientific">Pelosinus propionicus DSM 13327</name>
    <dbReference type="NCBI Taxonomy" id="1123291"/>
    <lineage>
        <taxon>Bacteria</taxon>
        <taxon>Bacillati</taxon>
        <taxon>Bacillota</taxon>
        <taxon>Negativicutes</taxon>
        <taxon>Selenomonadales</taxon>
        <taxon>Sporomusaceae</taxon>
        <taxon>Pelosinus</taxon>
    </lineage>
</organism>
<dbReference type="Proteomes" id="UP000199520">
    <property type="component" value="Unassembled WGS sequence"/>
</dbReference>
<dbReference type="InterPro" id="IPR051922">
    <property type="entry name" value="Bact_Sporulation_Assoc"/>
</dbReference>
<name>A0A1I4KTW6_9FIRM</name>
<dbReference type="InterPro" id="IPR013486">
    <property type="entry name" value="SpoIID/LytB"/>
</dbReference>
<evidence type="ECO:0000259" key="2">
    <source>
        <dbReference type="Pfam" id="PF08486"/>
    </source>
</evidence>
<protein>
    <submittedName>
        <fullName evidence="3">Stage II sporulation protein D</fullName>
    </submittedName>
</protein>
<feature type="signal peptide" evidence="1">
    <location>
        <begin position="1"/>
        <end position="25"/>
    </location>
</feature>